<protein>
    <submittedName>
        <fullName evidence="2">Uncharacterized protein</fullName>
    </submittedName>
</protein>
<keyword evidence="1" id="KW-0175">Coiled coil</keyword>
<reference evidence="2 3" key="1">
    <citation type="journal article" date="2014" name="PLoS Genet.">
        <title>The Genome of Spironucleus salmonicida Highlights a Fish Pathogen Adapted to Fluctuating Environments.</title>
        <authorList>
            <person name="Xu F."/>
            <person name="Jerlstrom-Hultqvist J."/>
            <person name="Einarsson E."/>
            <person name="Astvaldsson A."/>
            <person name="Svard S.G."/>
            <person name="Andersson J.O."/>
        </authorList>
    </citation>
    <scope>NUCLEOTIDE SEQUENCE</scope>
    <source>
        <strain evidence="3">ATCC 50377</strain>
    </source>
</reference>
<dbReference type="AlphaFoldDB" id="V6LUF7"/>
<name>V6LUF7_9EUKA</name>
<evidence type="ECO:0000313" key="2">
    <source>
        <dbReference type="EMBL" id="EST47341.1"/>
    </source>
</evidence>
<sequence>MLNSTNLQLLNQTQRELLEELDQENRQLKQQLKQQGQLMHQVQNVLTRYGATQGLSLTDQIEILMTQHQQREIQLKQKAVKAITELAEHDKFAMLAIQRKSDAEMKVLRQTVFEAESRVTSAQTVKKYKELSQAGALSEVERQVAQQIQMAKMDNRQLVQLGSEKLDIQNQALDLKIRDQKDGLGRIYKEDVVMKFLEEDISEEDMARKLILNGDVF</sequence>
<reference evidence="3" key="2">
    <citation type="submission" date="2020-12" db="EMBL/GenBank/DDBJ databases">
        <title>New Spironucleus salmonicida genome in near-complete chromosomes.</title>
        <authorList>
            <person name="Xu F."/>
            <person name="Kurt Z."/>
            <person name="Jimenez-Gonzalez A."/>
            <person name="Astvaldsson A."/>
            <person name="Andersson J.O."/>
            <person name="Svard S.G."/>
        </authorList>
    </citation>
    <scope>NUCLEOTIDE SEQUENCE</scope>
    <source>
        <strain evidence="3">ATCC 50377</strain>
    </source>
</reference>
<evidence type="ECO:0000313" key="3">
    <source>
        <dbReference type="EMBL" id="KAH0571693.1"/>
    </source>
</evidence>
<organism evidence="2">
    <name type="scientific">Spironucleus salmonicida</name>
    <dbReference type="NCBI Taxonomy" id="348837"/>
    <lineage>
        <taxon>Eukaryota</taxon>
        <taxon>Metamonada</taxon>
        <taxon>Diplomonadida</taxon>
        <taxon>Hexamitidae</taxon>
        <taxon>Hexamitinae</taxon>
        <taxon>Spironucleus</taxon>
    </lineage>
</organism>
<evidence type="ECO:0000313" key="4">
    <source>
        <dbReference type="Proteomes" id="UP000018208"/>
    </source>
</evidence>
<accession>V6LUF7</accession>
<gene>
    <name evidence="2" type="ORF">SS50377_12615</name>
    <name evidence="3" type="ORF">SS50377_25884</name>
</gene>
<feature type="coiled-coil region" evidence="1">
    <location>
        <begin position="7"/>
        <end position="45"/>
    </location>
</feature>
<proteinExistence type="predicted"/>
<dbReference type="EMBL" id="AUWU02000006">
    <property type="protein sequence ID" value="KAH0571693.1"/>
    <property type="molecule type" value="Genomic_DNA"/>
</dbReference>
<dbReference type="EMBL" id="KI546043">
    <property type="protein sequence ID" value="EST47341.1"/>
    <property type="molecule type" value="Genomic_DNA"/>
</dbReference>
<dbReference type="VEuPathDB" id="GiardiaDB:SS50377_25884"/>
<keyword evidence="4" id="KW-1185">Reference proteome</keyword>
<dbReference type="Proteomes" id="UP000018208">
    <property type="component" value="Unassembled WGS sequence"/>
</dbReference>
<evidence type="ECO:0000256" key="1">
    <source>
        <dbReference type="SAM" id="Coils"/>
    </source>
</evidence>